<feature type="non-terminal residue" evidence="1">
    <location>
        <position position="1"/>
    </location>
</feature>
<accession>A0A0F3RBU5</accession>
<dbReference type="AlphaFoldDB" id="A0A0F3RBU5"/>
<proteinExistence type="predicted"/>
<comment type="caution">
    <text evidence="1">The sequence shown here is derived from an EMBL/GenBank/DDBJ whole genome shotgun (WGS) entry which is preliminary data.</text>
</comment>
<dbReference type="EMBL" id="LAOQ01000015">
    <property type="protein sequence ID" value="KJW03743.1"/>
    <property type="molecule type" value="Genomic_DNA"/>
</dbReference>
<dbReference type="PATRIC" id="fig|1268837.3.peg.600"/>
<evidence type="ECO:0000313" key="2">
    <source>
        <dbReference type="Proteomes" id="UP000033736"/>
    </source>
</evidence>
<name>A0A0F3RBU5_9RICK</name>
<gene>
    <name evidence="1" type="ORF">RAT170B_1685</name>
</gene>
<reference evidence="1 2" key="1">
    <citation type="submission" date="2015-01" db="EMBL/GenBank/DDBJ databases">
        <title>Genome Sequencing of Rickettsiales /home/snadendla/prok_pipe/test/illegal_ec_num.txt.</title>
        <authorList>
            <person name="Daugherty S.C."/>
            <person name="Su Q."/>
            <person name="Abolude K."/>
            <person name="Beier-Sexton M."/>
            <person name="Carlyon J.A."/>
            <person name="Carter R."/>
            <person name="Day N.P."/>
            <person name="Dumler S.J."/>
            <person name="Dyachenko V."/>
            <person name="Godinez A."/>
            <person name="Kurtti T.J."/>
            <person name="Lichay M."/>
            <person name="Mullins K.E."/>
            <person name="Ott S."/>
            <person name="Pappas-Brown V."/>
            <person name="Paris D.H."/>
            <person name="Patel P."/>
            <person name="Richards A.L."/>
            <person name="Sadzewicz L."/>
            <person name="Sears K."/>
            <person name="Seidman D."/>
            <person name="Sengamalay N."/>
            <person name="Stenos J."/>
            <person name="Tallon L.J."/>
            <person name="Vincent G."/>
            <person name="Fraser C.M."/>
            <person name="Munderloh U."/>
            <person name="Dunning-Hotopp J.C."/>
        </authorList>
    </citation>
    <scope>NUCLEOTIDE SEQUENCE [LARGE SCALE GENOMIC DNA]</scope>
    <source>
        <strain evidence="1 2">T170-B</strain>
    </source>
</reference>
<dbReference type="Proteomes" id="UP000033736">
    <property type="component" value="Unassembled WGS sequence"/>
</dbReference>
<evidence type="ECO:0000313" key="1">
    <source>
        <dbReference type="EMBL" id="KJW03743.1"/>
    </source>
</evidence>
<keyword evidence="2" id="KW-1185">Reference proteome</keyword>
<organism evidence="1 2">
    <name type="scientific">Rickettsia argasii T170-B</name>
    <dbReference type="NCBI Taxonomy" id="1268837"/>
    <lineage>
        <taxon>Bacteria</taxon>
        <taxon>Pseudomonadati</taxon>
        <taxon>Pseudomonadota</taxon>
        <taxon>Alphaproteobacteria</taxon>
        <taxon>Rickettsiales</taxon>
        <taxon>Rickettsiaceae</taxon>
        <taxon>Rickettsieae</taxon>
        <taxon>Rickettsia</taxon>
        <taxon>spotted fever group</taxon>
    </lineage>
</organism>
<sequence>TIWHDKVVGYISKKGNIYAFYKKYCYGVRARIEAQISRIKRCIGSSLLTKKIALQKCEATVIANIINLWNSFGQCTAVKIG</sequence>
<protein>
    <submittedName>
        <fullName evidence="1">Transposase domain protein</fullName>
    </submittedName>
</protein>